<dbReference type="Proteomes" id="UP001217485">
    <property type="component" value="Unassembled WGS sequence"/>
</dbReference>
<name>A0ABT5C1G2_9BACT</name>
<evidence type="ECO:0000313" key="1">
    <source>
        <dbReference type="EMBL" id="MDC0679027.1"/>
    </source>
</evidence>
<dbReference type="EMBL" id="JAQNDK010000001">
    <property type="protein sequence ID" value="MDC0679027.1"/>
    <property type="molecule type" value="Genomic_DNA"/>
</dbReference>
<protein>
    <submittedName>
        <fullName evidence="1">Uncharacterized protein</fullName>
    </submittedName>
</protein>
<accession>A0ABT5C1G2</accession>
<dbReference type="RefSeq" id="WP_272095886.1">
    <property type="nucleotide sequence ID" value="NZ_JAQNDK010000001.1"/>
</dbReference>
<sequence>MARIGDDAAFWRRVDDLLGFLVENAILPARVRQRIAEAWHN</sequence>
<organism evidence="1 2">
    <name type="scientific">Sorangium atrum</name>
    <dbReference type="NCBI Taxonomy" id="2995308"/>
    <lineage>
        <taxon>Bacteria</taxon>
        <taxon>Pseudomonadati</taxon>
        <taxon>Myxococcota</taxon>
        <taxon>Polyangia</taxon>
        <taxon>Polyangiales</taxon>
        <taxon>Polyangiaceae</taxon>
        <taxon>Sorangium</taxon>
    </lineage>
</organism>
<reference evidence="1 2" key="1">
    <citation type="submission" date="2023-01" db="EMBL/GenBank/DDBJ databases">
        <title>Minimal conservation of predation-associated metabolite biosynthetic gene clusters underscores biosynthetic potential of Myxococcota including descriptions for ten novel species: Archangium lansinium sp. nov., Myxococcus landrumus sp. nov., Nannocystis bai.</title>
        <authorList>
            <person name="Ahearne A."/>
            <person name="Stevens C."/>
            <person name="Dowd S."/>
        </authorList>
    </citation>
    <scope>NUCLEOTIDE SEQUENCE [LARGE SCALE GENOMIC DNA]</scope>
    <source>
        <strain evidence="1 2">WIWO2</strain>
    </source>
</reference>
<gene>
    <name evidence="1" type="ORF">POL72_14890</name>
</gene>
<evidence type="ECO:0000313" key="2">
    <source>
        <dbReference type="Proteomes" id="UP001217485"/>
    </source>
</evidence>
<comment type="caution">
    <text evidence="1">The sequence shown here is derived from an EMBL/GenBank/DDBJ whole genome shotgun (WGS) entry which is preliminary data.</text>
</comment>
<keyword evidence="2" id="KW-1185">Reference proteome</keyword>
<proteinExistence type="predicted"/>